<feature type="region of interest" description="Disordered" evidence="2">
    <location>
        <begin position="1448"/>
        <end position="1474"/>
    </location>
</feature>
<feature type="coiled-coil region" evidence="1">
    <location>
        <begin position="479"/>
        <end position="541"/>
    </location>
</feature>
<evidence type="ECO:0000313" key="5">
    <source>
        <dbReference type="Proteomes" id="UP000678393"/>
    </source>
</evidence>
<accession>A0A8S3YYN1</accession>
<feature type="region of interest" description="Disordered" evidence="2">
    <location>
        <begin position="364"/>
        <end position="413"/>
    </location>
</feature>
<proteinExistence type="predicted"/>
<feature type="compositionally biased region" description="Polar residues" evidence="2">
    <location>
        <begin position="13"/>
        <end position="26"/>
    </location>
</feature>
<sequence length="1536" mass="173699">MSDPHGSIDKEAQSSPGWTFVNSQGDIMSGDEDSESSESSIEVLSFEGIEGIIPAQLIRSHPAEDAVMVTDDTPITDAHSEDENMNAASAFLETQQNSVSDEGAEKPLNSLEAVVSQDTILETTVESFPDLTQTDLSLSEGSCSGAVTSRIPDEIVQEQSVHLPEVAEAGLCCSESQHSVFCETTVAASSTETGEVSVEAASQAVAGDNMFQANTEDDKQVVSMNATEDISQSLGDAKEEEPQEMVAGDADGGACCMALLLEGENAQSECLVSDAGDEIHKSPISFPLSFDDESIAKVSSLEGTTESSLGSRTDSDADSDFVRLDSDNMDAYVGENQFNEERIMIPLRLYRSEYTIGPGFNFIRDDERGGHAPTNELPVDNIEQDRDEDTESSTEEGIDDRIESEQSEAGSLSAQNDVGDLSVFADIGDLPLVAGDVPRNYIHRPNNHLSTVLNIIVVLVAILTMGISLGIIMATDMEIEEWQNAYEFQNKKVNQLEILLKGKTKAHDLQLSRVRELEVQVADLKNSVWNFERRAKNYERAVETLSAYSSLEGGTFGKAIHTILDGMKDYIQCQTESNQLVALECHLKLLPYIRNYTALIKHYLPPDEPTSIDRGVALNTDNQNTGHFGAPSQEMTAEVPDLAASSQLDDDSLQSQEKESSSCQKEHEMPHGQSDSEYIFVHLERSSDEEDSLKVSSASHENRESDQSSHEDSKSVERSDQRAAKETFQASPVPLDIKQLQQSLTREQERALHWQKLYLSERRQKERERDNEELEDEREREMAERERAQMDQVECLKKLMSANLTTLTQHVIRWNVSVFDDFANLSMLLSGISDLQQAVLDSVQRVWSSAEQVIDSLHSKDPATEEHSFTKPVPRKEDVVEYLGKLLDHIKKVDMPDHDVLVDYLGRMLDQVKHGVEDILNVVFTESLTASLNNVLEDTEQIIQEYQNYDADGGKAENTAPNREHLLEYLSKVLNDICHKDDIMPEAHSAEVNNKGENVTPEIPEKKSQSDSSFTGPQLETPFGGPHHKDEDDPIKHGFWSRRIGKMLKKTGKTVRKLGRKVTGTWGKIKAMWHEKKPAFFKMGNGLASTIKKASSKFAKMCKKMSSRWFKTSEITNIDIDSKYVYKLRKHWQALVMNDPCQILGKFSYECNVGKKQCQQDLKKISDSFSHLLKIPNVKRDHVLKLKVADLKNYYRKFKSFQDHWWKSKLLLTTDKQWVDCQLSWWTAAVAASYQGSVDGLEDNRCYKINLSDNFYEEHHGMTFGPNFNIFAEDIEEQVGCMDDNKGNIVSDEADNVQSQQSQSSSPLHENDEYASVEDDDDFGENIKEKNEEGKNYKDGGEPKSYTPKSDEAEVNETSHDASDWLQEQAKLQLHLRKEKEKARSVFEQAADKNKERQNHWNGVKEADDNEKFGDWFFEKSKDREHQRDEAGKSSWVFERAARRRDAFHRKWMDDRKKKDKHNRGAENEDDWFMKQAEERQKIREDEHKSDWVFERAADRKRHHDDQHNAKFRKHHCRGAEHGKQFRHAYGKVSTP</sequence>
<name>A0A8S3YYN1_9EUPU</name>
<dbReference type="Proteomes" id="UP000678393">
    <property type="component" value="Unassembled WGS sequence"/>
</dbReference>
<keyword evidence="5" id="KW-1185">Reference proteome</keyword>
<feature type="compositionally biased region" description="Polar residues" evidence="2">
    <location>
        <begin position="301"/>
        <end position="312"/>
    </location>
</feature>
<evidence type="ECO:0000256" key="1">
    <source>
        <dbReference type="SAM" id="Coils"/>
    </source>
</evidence>
<evidence type="ECO:0000256" key="2">
    <source>
        <dbReference type="SAM" id="MobiDB-lite"/>
    </source>
</evidence>
<keyword evidence="3" id="KW-0472">Membrane</keyword>
<feature type="compositionally biased region" description="Basic and acidic residues" evidence="2">
    <location>
        <begin position="1498"/>
        <end position="1509"/>
    </location>
</feature>
<feature type="compositionally biased region" description="Basic and acidic residues" evidence="2">
    <location>
        <begin position="1325"/>
        <end position="1342"/>
    </location>
</feature>
<feature type="region of interest" description="Disordered" evidence="2">
    <location>
        <begin position="1498"/>
        <end position="1536"/>
    </location>
</feature>
<feature type="region of interest" description="Disordered" evidence="2">
    <location>
        <begin position="301"/>
        <end position="322"/>
    </location>
</feature>
<feature type="region of interest" description="Disordered" evidence="2">
    <location>
        <begin position="1"/>
        <end position="42"/>
    </location>
</feature>
<protein>
    <submittedName>
        <fullName evidence="4">Uncharacterized protein</fullName>
    </submittedName>
</protein>
<feature type="region of interest" description="Disordered" evidence="2">
    <location>
        <begin position="614"/>
        <end position="734"/>
    </location>
</feature>
<feature type="compositionally biased region" description="Basic and acidic residues" evidence="2">
    <location>
        <begin position="700"/>
        <end position="725"/>
    </location>
</feature>
<evidence type="ECO:0000313" key="4">
    <source>
        <dbReference type="EMBL" id="CAG5119366.1"/>
    </source>
</evidence>
<gene>
    <name evidence="4" type="ORF">CUNI_LOCUS4924</name>
</gene>
<dbReference type="OrthoDB" id="6160314at2759"/>
<feature type="compositionally biased region" description="Acidic residues" evidence="2">
    <location>
        <begin position="1313"/>
        <end position="1324"/>
    </location>
</feature>
<feature type="compositionally biased region" description="Acidic residues" evidence="2">
    <location>
        <begin position="385"/>
        <end position="398"/>
    </location>
</feature>
<evidence type="ECO:0000256" key="3">
    <source>
        <dbReference type="SAM" id="Phobius"/>
    </source>
</evidence>
<reference evidence="4" key="1">
    <citation type="submission" date="2021-04" db="EMBL/GenBank/DDBJ databases">
        <authorList>
            <consortium name="Molecular Ecology Group"/>
        </authorList>
    </citation>
    <scope>NUCLEOTIDE SEQUENCE</scope>
</reference>
<organism evidence="4 5">
    <name type="scientific">Candidula unifasciata</name>
    <dbReference type="NCBI Taxonomy" id="100452"/>
    <lineage>
        <taxon>Eukaryota</taxon>
        <taxon>Metazoa</taxon>
        <taxon>Spiralia</taxon>
        <taxon>Lophotrochozoa</taxon>
        <taxon>Mollusca</taxon>
        <taxon>Gastropoda</taxon>
        <taxon>Heterobranchia</taxon>
        <taxon>Euthyneura</taxon>
        <taxon>Panpulmonata</taxon>
        <taxon>Eupulmonata</taxon>
        <taxon>Stylommatophora</taxon>
        <taxon>Helicina</taxon>
        <taxon>Helicoidea</taxon>
        <taxon>Geomitridae</taxon>
        <taxon>Candidula</taxon>
    </lineage>
</organism>
<keyword evidence="3" id="KW-1133">Transmembrane helix</keyword>
<feature type="region of interest" description="Disordered" evidence="2">
    <location>
        <begin position="1295"/>
        <end position="1370"/>
    </location>
</feature>
<comment type="caution">
    <text evidence="4">The sequence shown here is derived from an EMBL/GenBank/DDBJ whole genome shotgun (WGS) entry which is preliminary data.</text>
</comment>
<dbReference type="EMBL" id="CAJHNH020000692">
    <property type="protein sequence ID" value="CAG5119366.1"/>
    <property type="molecule type" value="Genomic_DNA"/>
</dbReference>
<feature type="compositionally biased region" description="Basic and acidic residues" evidence="2">
    <location>
        <begin position="656"/>
        <end position="670"/>
    </location>
</feature>
<feature type="compositionally biased region" description="Basic and acidic residues" evidence="2">
    <location>
        <begin position="1"/>
        <end position="12"/>
    </location>
</feature>
<keyword evidence="1" id="KW-0175">Coiled coil</keyword>
<feature type="region of interest" description="Disordered" evidence="2">
    <location>
        <begin position="994"/>
        <end position="1032"/>
    </location>
</feature>
<feature type="compositionally biased region" description="Basic and acidic residues" evidence="2">
    <location>
        <begin position="1349"/>
        <end position="1363"/>
    </location>
</feature>
<feature type="region of interest" description="Disordered" evidence="2">
    <location>
        <begin position="763"/>
        <end position="786"/>
    </location>
</feature>
<feature type="region of interest" description="Disordered" evidence="2">
    <location>
        <begin position="1383"/>
        <end position="1408"/>
    </location>
</feature>
<keyword evidence="3" id="KW-0812">Transmembrane</keyword>
<feature type="compositionally biased region" description="Basic and acidic residues" evidence="2">
    <location>
        <begin position="777"/>
        <end position="786"/>
    </location>
</feature>
<feature type="transmembrane region" description="Helical" evidence="3">
    <location>
        <begin position="452"/>
        <end position="474"/>
    </location>
</feature>